<sequence length="481" mass="53477">MADPPSLLTMPVEIQLEICDHLLQSTTRTKQPKPGIGTWQSTMENYCALGSLSLTCKHFRKITAPLLYRRVRVSIRKPAAFIRLIRRFSQFPGCAKLVSELTIHSGRAGSALSRSQKNFLFREAHRLGLRLLIGGNGLSSQLESILIDVALCRLSTIRKLTLSLPGTTTTEEGQFPPPLNESDVESHEPFAFRYANRFPAFFALSSLQRLEAYPMTFNETATDKLHSESLAALLSRTPALTHLKIGRCDQGTSGHGIIQNLLPQLRDIHLVDALDKDLAAIKTFCPQLERFRLGEDGRGCSPMQSIFMMLGITNSTSTLASGQPRPSITPSVFKALLPMKGTLHDFDLDCDTFRAQTIRDLTHLAHFRALRSLRLVFGTWPTGDNAALIRKLSPDLESLCLGGGEIPVYDIAVLLSERIREGRLSKLKRFEYTLLRNPAEELITGAPPSLNHEMSQKVAAVLKEYGVYCVQRPYPPPMDTA</sequence>
<proteinExistence type="predicted"/>
<dbReference type="GeneID" id="87842944"/>
<evidence type="ECO:0000313" key="2">
    <source>
        <dbReference type="Proteomes" id="UP001278766"/>
    </source>
</evidence>
<organism evidence="1 2">
    <name type="scientific">Chaetomium fimeti</name>
    <dbReference type="NCBI Taxonomy" id="1854472"/>
    <lineage>
        <taxon>Eukaryota</taxon>
        <taxon>Fungi</taxon>
        <taxon>Dikarya</taxon>
        <taxon>Ascomycota</taxon>
        <taxon>Pezizomycotina</taxon>
        <taxon>Sordariomycetes</taxon>
        <taxon>Sordariomycetidae</taxon>
        <taxon>Sordariales</taxon>
        <taxon>Chaetomiaceae</taxon>
        <taxon>Chaetomium</taxon>
    </lineage>
</organism>
<accession>A0AAE0HEW0</accession>
<dbReference type="Gene3D" id="3.80.10.10">
    <property type="entry name" value="Ribonuclease Inhibitor"/>
    <property type="match status" value="1"/>
</dbReference>
<dbReference type="EMBL" id="JAUEPN010000004">
    <property type="protein sequence ID" value="KAK3295267.1"/>
    <property type="molecule type" value="Genomic_DNA"/>
</dbReference>
<evidence type="ECO:0000313" key="1">
    <source>
        <dbReference type="EMBL" id="KAK3295267.1"/>
    </source>
</evidence>
<comment type="caution">
    <text evidence="1">The sequence shown here is derived from an EMBL/GenBank/DDBJ whole genome shotgun (WGS) entry which is preliminary data.</text>
</comment>
<dbReference type="InterPro" id="IPR032675">
    <property type="entry name" value="LRR_dom_sf"/>
</dbReference>
<reference evidence="1" key="1">
    <citation type="journal article" date="2023" name="Mol. Phylogenet. Evol.">
        <title>Genome-scale phylogeny and comparative genomics of the fungal order Sordariales.</title>
        <authorList>
            <person name="Hensen N."/>
            <person name="Bonometti L."/>
            <person name="Westerberg I."/>
            <person name="Brannstrom I.O."/>
            <person name="Guillou S."/>
            <person name="Cros-Aarteil S."/>
            <person name="Calhoun S."/>
            <person name="Haridas S."/>
            <person name="Kuo A."/>
            <person name="Mondo S."/>
            <person name="Pangilinan J."/>
            <person name="Riley R."/>
            <person name="LaButti K."/>
            <person name="Andreopoulos B."/>
            <person name="Lipzen A."/>
            <person name="Chen C."/>
            <person name="Yan M."/>
            <person name="Daum C."/>
            <person name="Ng V."/>
            <person name="Clum A."/>
            <person name="Steindorff A."/>
            <person name="Ohm R.A."/>
            <person name="Martin F."/>
            <person name="Silar P."/>
            <person name="Natvig D.O."/>
            <person name="Lalanne C."/>
            <person name="Gautier V."/>
            <person name="Ament-Velasquez S.L."/>
            <person name="Kruys A."/>
            <person name="Hutchinson M.I."/>
            <person name="Powell A.J."/>
            <person name="Barry K."/>
            <person name="Miller A.N."/>
            <person name="Grigoriev I.V."/>
            <person name="Debuchy R."/>
            <person name="Gladieux P."/>
            <person name="Hiltunen Thoren M."/>
            <person name="Johannesson H."/>
        </authorList>
    </citation>
    <scope>NUCLEOTIDE SEQUENCE</scope>
    <source>
        <strain evidence="1">CBS 168.71</strain>
    </source>
</reference>
<name>A0AAE0HEW0_9PEZI</name>
<dbReference type="Proteomes" id="UP001278766">
    <property type="component" value="Unassembled WGS sequence"/>
</dbReference>
<reference evidence="1" key="2">
    <citation type="submission" date="2023-06" db="EMBL/GenBank/DDBJ databases">
        <authorList>
            <consortium name="Lawrence Berkeley National Laboratory"/>
            <person name="Haridas S."/>
            <person name="Hensen N."/>
            <person name="Bonometti L."/>
            <person name="Westerberg I."/>
            <person name="Brannstrom I.O."/>
            <person name="Guillou S."/>
            <person name="Cros-Aarteil S."/>
            <person name="Calhoun S."/>
            <person name="Kuo A."/>
            <person name="Mondo S."/>
            <person name="Pangilinan J."/>
            <person name="Riley R."/>
            <person name="Labutti K."/>
            <person name="Andreopoulos B."/>
            <person name="Lipzen A."/>
            <person name="Chen C."/>
            <person name="Yanf M."/>
            <person name="Daum C."/>
            <person name="Ng V."/>
            <person name="Clum A."/>
            <person name="Steindorff A."/>
            <person name="Ohm R."/>
            <person name="Martin F."/>
            <person name="Silar P."/>
            <person name="Natvig D."/>
            <person name="Lalanne C."/>
            <person name="Gautier V."/>
            <person name="Ament-Velasquez S.L."/>
            <person name="Kruys A."/>
            <person name="Hutchinson M.I."/>
            <person name="Powell A.J."/>
            <person name="Barry K."/>
            <person name="Miller A.N."/>
            <person name="Grigoriev I.V."/>
            <person name="Debuchy R."/>
            <person name="Gladieux P."/>
            <person name="Thoren M.H."/>
            <person name="Johannesson H."/>
        </authorList>
    </citation>
    <scope>NUCLEOTIDE SEQUENCE</scope>
    <source>
        <strain evidence="1">CBS 168.71</strain>
    </source>
</reference>
<keyword evidence="2" id="KW-1185">Reference proteome</keyword>
<evidence type="ECO:0008006" key="3">
    <source>
        <dbReference type="Google" id="ProtNLM"/>
    </source>
</evidence>
<gene>
    <name evidence="1" type="ORF">B0H64DRAFT_432052</name>
</gene>
<dbReference type="RefSeq" id="XP_062658781.1">
    <property type="nucleotide sequence ID" value="XM_062805996.1"/>
</dbReference>
<dbReference type="SUPFAM" id="SSF52047">
    <property type="entry name" value="RNI-like"/>
    <property type="match status" value="1"/>
</dbReference>
<protein>
    <recommendedName>
        <fullName evidence="3">F-box domain-containing protein</fullName>
    </recommendedName>
</protein>
<dbReference type="AlphaFoldDB" id="A0AAE0HEW0"/>